<evidence type="ECO:0000313" key="4">
    <source>
        <dbReference type="Proteomes" id="UP000434276"/>
    </source>
</evidence>
<name>A0A5S9Y5K4_ARATH</name>
<feature type="compositionally biased region" description="Polar residues" evidence="1">
    <location>
        <begin position="50"/>
        <end position="67"/>
    </location>
</feature>
<reference evidence="3 4" key="1">
    <citation type="submission" date="2019-12" db="EMBL/GenBank/DDBJ databases">
        <authorList>
            <person name="Jiao W.-B."/>
            <person name="Schneeberger K."/>
        </authorList>
    </citation>
    <scope>NUCLEOTIDE SEQUENCE [LARGE SCALE GENOMIC DNA]</scope>
    <source>
        <strain evidence="4">cv. C24</strain>
    </source>
</reference>
<dbReference type="Proteomes" id="UP000434276">
    <property type="component" value="Unassembled WGS sequence"/>
</dbReference>
<organism evidence="3 4">
    <name type="scientific">Arabidopsis thaliana</name>
    <name type="common">Mouse-ear cress</name>
    <dbReference type="NCBI Taxonomy" id="3702"/>
    <lineage>
        <taxon>Eukaryota</taxon>
        <taxon>Viridiplantae</taxon>
        <taxon>Streptophyta</taxon>
        <taxon>Embryophyta</taxon>
        <taxon>Tracheophyta</taxon>
        <taxon>Spermatophyta</taxon>
        <taxon>Magnoliopsida</taxon>
        <taxon>eudicotyledons</taxon>
        <taxon>Gunneridae</taxon>
        <taxon>Pentapetalae</taxon>
        <taxon>rosids</taxon>
        <taxon>malvids</taxon>
        <taxon>Brassicales</taxon>
        <taxon>Brassicaceae</taxon>
        <taxon>Camelineae</taxon>
        <taxon>Arabidopsis</taxon>
    </lineage>
</organism>
<evidence type="ECO:0000259" key="2">
    <source>
        <dbReference type="Pfam" id="PF09791"/>
    </source>
</evidence>
<gene>
    <name evidence="3" type="ORF">C24_LOCUS22396</name>
</gene>
<dbReference type="EMBL" id="CACSHJ010000096">
    <property type="protein sequence ID" value="CAA0403181.1"/>
    <property type="molecule type" value="Genomic_DNA"/>
</dbReference>
<dbReference type="AlphaFoldDB" id="A0A5S9Y5K4"/>
<dbReference type="Pfam" id="PF09791">
    <property type="entry name" value="Oxidored-like"/>
    <property type="match status" value="1"/>
</dbReference>
<feature type="domain" description="Oxidoreductase-like" evidence="2">
    <location>
        <begin position="93"/>
        <end position="134"/>
    </location>
</feature>
<dbReference type="PANTHER" id="PTHR21193:SF3">
    <property type="entry name" value="OXIDOREDUCTASE-LIKE DOMAIN-CONTAINING PROTEIN 1"/>
    <property type="match status" value="1"/>
</dbReference>
<proteinExistence type="predicted"/>
<accession>A0A5S9Y5K4</accession>
<dbReference type="OrthoDB" id="1856718at2759"/>
<sequence length="140" mass="15561">MVVVSLLPRISIVTSPGSSLHDVLLSMRFGLTRHLPLKRSFSNYSITSVSPEQQLKSPVTMATTESKNLVEASKEETNKKETNKKETEDKKEEGVSVPPPPEKPEPGDCCGSGCVRCVWDVYYDELEDYNKQLSGEIKSI</sequence>
<dbReference type="PANTHER" id="PTHR21193">
    <property type="entry name" value="OXIDOREDUCTASE-LIKE DOMAIN-CONTAINING PROTEIN 1"/>
    <property type="match status" value="1"/>
</dbReference>
<evidence type="ECO:0000313" key="3">
    <source>
        <dbReference type="EMBL" id="CAA0403181.1"/>
    </source>
</evidence>
<feature type="compositionally biased region" description="Basic and acidic residues" evidence="1">
    <location>
        <begin position="72"/>
        <end position="94"/>
    </location>
</feature>
<dbReference type="InterPro" id="IPR019180">
    <property type="entry name" value="Oxidoreductase-like_N"/>
</dbReference>
<dbReference type="InterPro" id="IPR039251">
    <property type="entry name" value="OXLD1"/>
</dbReference>
<evidence type="ECO:0000256" key="1">
    <source>
        <dbReference type="SAM" id="MobiDB-lite"/>
    </source>
</evidence>
<dbReference type="ExpressionAtlas" id="A0A5S9Y5K4">
    <property type="expression patterns" value="baseline and differential"/>
</dbReference>
<feature type="region of interest" description="Disordered" evidence="1">
    <location>
        <begin position="50"/>
        <end position="107"/>
    </location>
</feature>
<protein>
    <recommendedName>
        <fullName evidence="2">Oxidoreductase-like domain-containing protein</fullName>
    </recommendedName>
</protein>